<reference evidence="1" key="1">
    <citation type="journal article" date="2021" name="Proc. Natl. Acad. Sci. U.S.A.">
        <title>A Catalog of Tens of Thousands of Viruses from Human Metagenomes Reveals Hidden Associations with Chronic Diseases.</title>
        <authorList>
            <person name="Tisza M.J."/>
            <person name="Buck C.B."/>
        </authorList>
    </citation>
    <scope>NUCLEOTIDE SEQUENCE</scope>
    <source>
        <strain evidence="1">Ctuy39</strain>
    </source>
</reference>
<protein>
    <submittedName>
        <fullName evidence="1">Uncharacterized protein</fullName>
    </submittedName>
</protein>
<accession>A0A8S5VEL1</accession>
<organism evidence="1">
    <name type="scientific">Siphoviridae sp. ctuy39</name>
    <dbReference type="NCBI Taxonomy" id="2825719"/>
    <lineage>
        <taxon>Viruses</taxon>
        <taxon>Duplodnaviria</taxon>
        <taxon>Heunggongvirae</taxon>
        <taxon>Uroviricota</taxon>
        <taxon>Caudoviricetes</taxon>
    </lineage>
</organism>
<sequence length="63" mass="7500">MLKKIYTELVLIRKELQAIRENLESEMKITIDPKAVSQATRGSIQEVLKTYRNERRRENQEIP</sequence>
<dbReference type="EMBL" id="BK016249">
    <property type="protein sequence ID" value="DAG05071.1"/>
    <property type="molecule type" value="Genomic_DNA"/>
</dbReference>
<name>A0A8S5VEL1_9CAUD</name>
<evidence type="ECO:0000313" key="1">
    <source>
        <dbReference type="EMBL" id="DAG05071.1"/>
    </source>
</evidence>
<proteinExistence type="predicted"/>